<organism evidence="2 3">
    <name type="scientific">Streptomonospora nanhaiensis</name>
    <dbReference type="NCBI Taxonomy" id="1323731"/>
    <lineage>
        <taxon>Bacteria</taxon>
        <taxon>Bacillati</taxon>
        <taxon>Actinomycetota</taxon>
        <taxon>Actinomycetes</taxon>
        <taxon>Streptosporangiales</taxon>
        <taxon>Nocardiopsidaceae</taxon>
        <taxon>Streptomonospora</taxon>
    </lineage>
</organism>
<keyword evidence="2" id="KW-0489">Methyltransferase</keyword>
<dbReference type="Proteomes" id="UP000575985">
    <property type="component" value="Unassembled WGS sequence"/>
</dbReference>
<dbReference type="GO" id="GO:0008168">
    <property type="term" value="F:methyltransferase activity"/>
    <property type="evidence" value="ECO:0007669"/>
    <property type="project" value="UniProtKB-KW"/>
</dbReference>
<protein>
    <submittedName>
        <fullName evidence="2">SAM-dependent methyltransferase</fullName>
    </submittedName>
</protein>
<dbReference type="CDD" id="cd02440">
    <property type="entry name" value="AdoMet_MTases"/>
    <property type="match status" value="1"/>
</dbReference>
<accession>A0A853BRU1</accession>
<dbReference type="EMBL" id="JACCFO010000001">
    <property type="protein sequence ID" value="NYI97700.1"/>
    <property type="molecule type" value="Genomic_DNA"/>
</dbReference>
<proteinExistence type="predicted"/>
<keyword evidence="3" id="KW-1185">Reference proteome</keyword>
<feature type="region of interest" description="Disordered" evidence="1">
    <location>
        <begin position="1"/>
        <end position="20"/>
    </location>
</feature>
<dbReference type="PANTHER" id="PTHR43591">
    <property type="entry name" value="METHYLTRANSFERASE"/>
    <property type="match status" value="1"/>
</dbReference>
<dbReference type="GO" id="GO:0032259">
    <property type="term" value="P:methylation"/>
    <property type="evidence" value="ECO:0007669"/>
    <property type="project" value="UniProtKB-KW"/>
</dbReference>
<dbReference type="SUPFAM" id="SSF53335">
    <property type="entry name" value="S-adenosyl-L-methionine-dependent methyltransferases"/>
    <property type="match status" value="1"/>
</dbReference>
<gene>
    <name evidence="2" type="ORF">HNR12_003977</name>
</gene>
<feature type="compositionally biased region" description="Pro residues" evidence="1">
    <location>
        <begin position="1"/>
        <end position="15"/>
    </location>
</feature>
<dbReference type="InterPro" id="IPR029063">
    <property type="entry name" value="SAM-dependent_MTases_sf"/>
</dbReference>
<dbReference type="Pfam" id="PF13489">
    <property type="entry name" value="Methyltransf_23"/>
    <property type="match status" value="1"/>
</dbReference>
<evidence type="ECO:0000313" key="3">
    <source>
        <dbReference type="Proteomes" id="UP000575985"/>
    </source>
</evidence>
<name>A0A853BRU1_9ACTN</name>
<comment type="caution">
    <text evidence="2">The sequence shown here is derived from an EMBL/GenBank/DDBJ whole genome shotgun (WGS) entry which is preliminary data.</text>
</comment>
<reference evidence="2 3" key="1">
    <citation type="submission" date="2020-07" db="EMBL/GenBank/DDBJ databases">
        <title>Sequencing the genomes of 1000 actinobacteria strains.</title>
        <authorList>
            <person name="Klenk H.-P."/>
        </authorList>
    </citation>
    <scope>NUCLEOTIDE SEQUENCE [LARGE SCALE GENOMIC DNA]</scope>
    <source>
        <strain evidence="2 3">DSM 45927</strain>
    </source>
</reference>
<evidence type="ECO:0000313" key="2">
    <source>
        <dbReference type="EMBL" id="NYI97700.1"/>
    </source>
</evidence>
<dbReference type="RefSeq" id="WP_179769001.1">
    <property type="nucleotide sequence ID" value="NZ_JACCFO010000001.1"/>
</dbReference>
<keyword evidence="2" id="KW-0808">Transferase</keyword>
<dbReference type="Gene3D" id="3.40.50.150">
    <property type="entry name" value="Vaccinia Virus protein VP39"/>
    <property type="match status" value="1"/>
</dbReference>
<sequence>MTAPAPAPDPAPGPVPGYAFDNDSVHAAEQHGCLAAAYDPATTARLERTGVGPGWRCLEVGAGQGSVAAWLARRVAPSGRVVATDIKPGRIPAVPGLVVLRHDIVRDPVPEGAYDLVHARLVLSHLPERRAVLARLLRSLRPGGWLQVDEFDAAHHAALLPADPAARDLYTRFQRAKADVLRAAGGDPEWGRHAAADMCDAGFTEVDPLPRVELWDAGSAGARLQAHHTRHLRDRLVAVGMTDEELARVRLLLADPAFRASSCVFYTVQGRRPAA</sequence>
<dbReference type="AlphaFoldDB" id="A0A853BRU1"/>
<evidence type="ECO:0000256" key="1">
    <source>
        <dbReference type="SAM" id="MobiDB-lite"/>
    </source>
</evidence>